<dbReference type="PANTHER" id="PTHR16128">
    <property type="entry name" value="FAD/NAD(P)-BINDING OXIDOREDUCTASE FAMILY PROTEIN"/>
    <property type="match status" value="1"/>
</dbReference>
<evidence type="ECO:0000259" key="1">
    <source>
        <dbReference type="Pfam" id="PF01593"/>
    </source>
</evidence>
<accession>A0A059DYU7</accession>
<dbReference type="EMBL" id="AWFH01000045">
    <property type="protein sequence ID" value="KCZ59091.1"/>
    <property type="molecule type" value="Genomic_DNA"/>
</dbReference>
<dbReference type="PATRIC" id="fig|1280948.3.peg.2589"/>
<dbReference type="Gene3D" id="3.50.50.60">
    <property type="entry name" value="FAD/NAD(P)-binding domain"/>
    <property type="match status" value="2"/>
</dbReference>
<dbReference type="InterPro" id="IPR036188">
    <property type="entry name" value="FAD/NAD-bd_sf"/>
</dbReference>
<protein>
    <recommendedName>
        <fullName evidence="1">Amine oxidase domain-containing protein</fullName>
    </recommendedName>
</protein>
<gene>
    <name evidence="2" type="ORF">HY36_07370</name>
</gene>
<dbReference type="Proteomes" id="UP000024547">
    <property type="component" value="Unassembled WGS sequence"/>
</dbReference>
<dbReference type="InterPro" id="IPR002937">
    <property type="entry name" value="Amino_oxidase"/>
</dbReference>
<dbReference type="OrthoDB" id="5792777at2"/>
<name>A0A059DYU7_9PROT</name>
<dbReference type="STRING" id="1280948.HY36_07370"/>
<dbReference type="GO" id="GO:0016491">
    <property type="term" value="F:oxidoreductase activity"/>
    <property type="evidence" value="ECO:0007669"/>
    <property type="project" value="InterPro"/>
</dbReference>
<reference evidence="2 3" key="1">
    <citation type="journal article" date="2014" name="Antonie Van Leeuwenhoek">
        <title>Hyphomonas beringensis sp. nov. and Hyphomonas chukchiensis sp. nov., isolated from surface seawater of the Bering Sea and Chukchi Sea.</title>
        <authorList>
            <person name="Li C."/>
            <person name="Lai Q."/>
            <person name="Li G."/>
            <person name="Dong C."/>
            <person name="Wang J."/>
            <person name="Liao Y."/>
            <person name="Shao Z."/>
        </authorList>
    </citation>
    <scope>NUCLEOTIDE SEQUENCE [LARGE SCALE GENOMIC DNA]</scope>
    <source>
        <strain evidence="2 3">22II1-22F38</strain>
    </source>
</reference>
<dbReference type="Pfam" id="PF13450">
    <property type="entry name" value="NAD_binding_8"/>
    <property type="match status" value="1"/>
</dbReference>
<dbReference type="eggNOG" id="COG3380">
    <property type="taxonomic scope" value="Bacteria"/>
</dbReference>
<dbReference type="PANTHER" id="PTHR16128:SF5">
    <property type="entry name" value="FAD_NAD(P)-BINDING OXIDOREDUCTASE FAMILY PROTEIN"/>
    <property type="match status" value="1"/>
</dbReference>
<dbReference type="Pfam" id="PF01593">
    <property type="entry name" value="Amino_oxidase"/>
    <property type="match status" value="1"/>
</dbReference>
<comment type="caution">
    <text evidence="2">The sequence shown here is derived from an EMBL/GenBank/DDBJ whole genome shotgun (WGS) entry which is preliminary data.</text>
</comment>
<sequence length="300" mass="31183">MTERIAIIGAGLAGLSAARALTAAGHTPVVFEKSRGLGGRLATRRTEFGPIDHGAPGIPENVAIDGEAWPGADASMRQTGLPGVSALARKLSDGLEIRTQVEVQPLMRAGAAWALTDQAGASLGVFDRVLVTAPPVQAAALTAADAGLAAEVETAEMSPLWTLLLAFADPTGLEQEVLPLEGALSKAIPMLAKPGQTGLERWTVHASEAWSEANLELKKDDAAQALFDAFREQADVPGEPDYLAAHRWRYARVRTPLGRPFVANAEASLIAGGDWALGDLASHAIESGKAMAAHVLDAAG</sequence>
<keyword evidence="3" id="KW-1185">Reference proteome</keyword>
<evidence type="ECO:0000313" key="2">
    <source>
        <dbReference type="EMBL" id="KCZ59091.1"/>
    </source>
</evidence>
<dbReference type="GeneID" id="92500849"/>
<dbReference type="Gene3D" id="3.90.660.10">
    <property type="match status" value="2"/>
</dbReference>
<feature type="domain" description="Amine oxidase" evidence="1">
    <location>
        <begin position="81"/>
        <end position="296"/>
    </location>
</feature>
<proteinExistence type="predicted"/>
<dbReference type="RefSeq" id="WP_035553529.1">
    <property type="nucleotide sequence ID" value="NZ_AWFH01000045.1"/>
</dbReference>
<dbReference type="SUPFAM" id="SSF51905">
    <property type="entry name" value="FAD/NAD(P)-binding domain"/>
    <property type="match status" value="1"/>
</dbReference>
<dbReference type="AlphaFoldDB" id="A0A059DYU7"/>
<evidence type="ECO:0000313" key="3">
    <source>
        <dbReference type="Proteomes" id="UP000024547"/>
    </source>
</evidence>
<organism evidence="2 3">
    <name type="scientific">Hyphomonas atlantica</name>
    <dbReference type="NCBI Taxonomy" id="1280948"/>
    <lineage>
        <taxon>Bacteria</taxon>
        <taxon>Pseudomonadati</taxon>
        <taxon>Pseudomonadota</taxon>
        <taxon>Alphaproteobacteria</taxon>
        <taxon>Hyphomonadales</taxon>
        <taxon>Hyphomonadaceae</taxon>
        <taxon>Hyphomonas</taxon>
    </lineage>
</organism>
<dbReference type="PRINTS" id="PR00419">
    <property type="entry name" value="ADXRDTASE"/>
</dbReference>